<comment type="cofactor">
    <cofactor evidence="9">
        <name>Mg(2+)</name>
        <dbReference type="ChEBI" id="CHEBI:18420"/>
    </cofactor>
</comment>
<keyword evidence="6 8" id="KW-0670">Pyruvate</keyword>
<dbReference type="InterPro" id="IPR009014">
    <property type="entry name" value="Transketo_C/PFOR_II"/>
</dbReference>
<sequence>MSTSAEENNSAYDASNFALIRDGVASYLADSDPEETQEWMDSLDGLLESAGPDRGRYLMLRLLERATAKRVPLPPLLSTDYVNTIPTTQEPDFPGDEEIEKRYRRWIRWNAAIMVHRAQRPGIGVGGHISTYASAAPLYEVGLNHFFRGKDHPGGGDQIFFQGHASPGMYARAFLEGRLSEEDLDAFRQEASKPDHGLPSYPHPHGMPEFWEFPTVSMGLGPMDAIYQARFNRYLHDRGIKDTSQQHVWAFLGDGEMDEPESRGLIQTAALNNLDNLTFVINCNLQRLDGPVRGNTKIIQELESFFRGAGWNVIKVVWGREWDELFARDEEGALVHAMNTTPDGDFQTFKANDGAYVREYFFNKDPRTAKLVEDMTDEEIWHLRRGGHDYRKIYAAYKRALETKDQPTVILAHTIKGYGLGHNFEGRNATHQMKKLALEDLKILRDKQDIPFSDEELEKDPYLPPYFHPGEDAEEIQYMLNRRKELGGFLPERREKFTPLKMPDLSIAKLARKGSGKQEVATTMALVRVFKDLMRDDELKKRIVPIVPDEARTFGMDSWFPTLKIYNPHGQNYTPVDHDLMLSYREATDGHILHEGISEAGSMASFIAAGTSYATHGEVMIPLYIFYSMFGFQRVGDEIWAAADQMSRGFLIGATAGRTTLTGEGLQHMDGNSPVLASTNPAVVTYDPAFAYEIAHIVHRGIERMYGENSNDGRGEDVIYYLTAYNEPIHQPAEPKNLDVEGLHKGIYLYDAASDSAELQANILASGVAMTAALKAKELLKEFDVDANVFSVTSWNELARDGQAVELEQLRDPAAEPRTAFITQQLEAAEGPFVAVSDYATTVAEQVRKWVPGEYVVLGADGFGFADTRQAARRYFNVDAESIVVGVLLGLAREGKIERSVAAEAAKRFQIDDPTATN</sequence>
<proteinExistence type="predicted"/>
<comment type="caution">
    <text evidence="13">The sequence shown here is derived from an EMBL/GenBank/DDBJ whole genome shotgun (WGS) entry which is preliminary data.</text>
</comment>
<keyword evidence="4 8" id="KW-0560">Oxidoreductase</keyword>
<organism evidence="13 14">
    <name type="scientific">Corynebacterium evansiae</name>
    <dbReference type="NCBI Taxonomy" id="2913499"/>
    <lineage>
        <taxon>Bacteria</taxon>
        <taxon>Bacillati</taxon>
        <taxon>Actinomycetota</taxon>
        <taxon>Actinomycetes</taxon>
        <taxon>Mycobacteriales</taxon>
        <taxon>Corynebacteriaceae</taxon>
        <taxon>Corynebacterium</taxon>
    </lineage>
</organism>
<comment type="catalytic activity">
    <reaction evidence="7 8">
        <text>N(6)-[(R)-lipoyl]-L-lysyl-[protein] + pyruvate + H(+) = N(6)-[(R)-S(8)-acetyldihydrolipoyl]-L-lysyl-[protein] + CO2</text>
        <dbReference type="Rhea" id="RHEA:19189"/>
        <dbReference type="Rhea" id="RHEA-COMP:10474"/>
        <dbReference type="Rhea" id="RHEA-COMP:10478"/>
        <dbReference type="ChEBI" id="CHEBI:15361"/>
        <dbReference type="ChEBI" id="CHEBI:15378"/>
        <dbReference type="ChEBI" id="CHEBI:16526"/>
        <dbReference type="ChEBI" id="CHEBI:83099"/>
        <dbReference type="ChEBI" id="CHEBI:83111"/>
        <dbReference type="EC" id="1.2.4.1"/>
    </reaction>
</comment>
<dbReference type="PIRSF" id="PIRSF000156">
    <property type="entry name" value="Pyruvate_dh_E1"/>
    <property type="match status" value="1"/>
</dbReference>
<dbReference type="InterPro" id="IPR041621">
    <property type="entry name" value="PDH_E1_M"/>
</dbReference>
<keyword evidence="9" id="KW-0479">Metal-binding</keyword>
<keyword evidence="5 8" id="KW-0786">Thiamine pyrophosphate</keyword>
<dbReference type="Pfam" id="PF00456">
    <property type="entry name" value="Transketolase_N"/>
    <property type="match status" value="1"/>
</dbReference>
<dbReference type="InterPro" id="IPR029061">
    <property type="entry name" value="THDP-binding"/>
</dbReference>
<dbReference type="NCBIfam" id="TIGR00759">
    <property type="entry name" value="aceE"/>
    <property type="match status" value="1"/>
</dbReference>
<evidence type="ECO:0000313" key="13">
    <source>
        <dbReference type="EMBL" id="MCZ9290312.1"/>
    </source>
</evidence>
<comment type="function">
    <text evidence="8">Component of the pyruvate dehydrogenase (PDH) complex, that catalyzes the overall conversion of pyruvate to acetyl-CoA and CO(2).</text>
</comment>
<dbReference type="PANTHER" id="PTHR43825:SF3">
    <property type="entry name" value="PYRUVATE DEHYDROGENASE E1 COMPONENT"/>
    <property type="match status" value="1"/>
</dbReference>
<gene>
    <name evidence="13" type="primary">aceE</name>
    <name evidence="13" type="ORF">L8V00_08880</name>
</gene>
<evidence type="ECO:0000259" key="10">
    <source>
        <dbReference type="Pfam" id="PF00456"/>
    </source>
</evidence>
<evidence type="ECO:0000256" key="8">
    <source>
        <dbReference type="PIRNR" id="PIRNR000156"/>
    </source>
</evidence>
<dbReference type="PANTHER" id="PTHR43825">
    <property type="entry name" value="PYRUVATE DEHYDROGENASE E1 COMPONENT"/>
    <property type="match status" value="1"/>
</dbReference>
<protein>
    <recommendedName>
        <fullName evidence="3 8">Pyruvate dehydrogenase E1 component</fullName>
        <ecNumber evidence="2 8">1.2.4.1</ecNumber>
    </recommendedName>
</protein>
<dbReference type="Pfam" id="PF22613">
    <property type="entry name" value="Transketolase_C_1"/>
    <property type="match status" value="1"/>
</dbReference>
<dbReference type="CDD" id="cd02017">
    <property type="entry name" value="TPP_E1_EcPDC_like"/>
    <property type="match status" value="1"/>
</dbReference>
<evidence type="ECO:0000259" key="12">
    <source>
        <dbReference type="Pfam" id="PF22613"/>
    </source>
</evidence>
<evidence type="ECO:0000256" key="5">
    <source>
        <dbReference type="ARBA" id="ARBA00023052"/>
    </source>
</evidence>
<evidence type="ECO:0000256" key="6">
    <source>
        <dbReference type="ARBA" id="ARBA00023317"/>
    </source>
</evidence>
<dbReference type="RefSeq" id="WP_269944797.1">
    <property type="nucleotide sequence ID" value="NZ_JAKMUT010000008.1"/>
</dbReference>
<dbReference type="GO" id="GO:0000287">
    <property type="term" value="F:magnesium ion binding"/>
    <property type="evidence" value="ECO:0007669"/>
    <property type="project" value="UniProtKB-ARBA"/>
</dbReference>
<dbReference type="SUPFAM" id="SSF52922">
    <property type="entry name" value="TK C-terminal domain-like"/>
    <property type="match status" value="1"/>
</dbReference>
<dbReference type="Gene3D" id="3.40.50.920">
    <property type="match status" value="1"/>
</dbReference>
<keyword evidence="14" id="KW-1185">Reference proteome</keyword>
<dbReference type="InterPro" id="IPR055152">
    <property type="entry name" value="Transketolase-like_C_2"/>
</dbReference>
<dbReference type="FunFam" id="3.40.50.970:FF:000011">
    <property type="entry name" value="Pyruvate dehydrogenase E1 component"/>
    <property type="match status" value="1"/>
</dbReference>
<evidence type="ECO:0000256" key="9">
    <source>
        <dbReference type="PIRSR" id="PIRSR000156-1"/>
    </source>
</evidence>
<dbReference type="EC" id="1.2.4.1" evidence="2 8"/>
<evidence type="ECO:0000256" key="2">
    <source>
        <dbReference type="ARBA" id="ARBA00012281"/>
    </source>
</evidence>
<dbReference type="AlphaFoldDB" id="A0A9X3LLR8"/>
<dbReference type="Pfam" id="PF17831">
    <property type="entry name" value="PDH_E1_M"/>
    <property type="match status" value="1"/>
</dbReference>
<evidence type="ECO:0000256" key="3">
    <source>
        <dbReference type="ARBA" id="ARBA00017172"/>
    </source>
</evidence>
<dbReference type="SUPFAM" id="SSF52518">
    <property type="entry name" value="Thiamin diphosphate-binding fold (THDP-binding)"/>
    <property type="match status" value="2"/>
</dbReference>
<name>A0A9X3LLR8_9CORY</name>
<feature type="domain" description="Transketolase N-terminal" evidence="10">
    <location>
        <begin position="159"/>
        <end position="322"/>
    </location>
</feature>
<evidence type="ECO:0000259" key="11">
    <source>
        <dbReference type="Pfam" id="PF17831"/>
    </source>
</evidence>
<reference evidence="13" key="1">
    <citation type="submission" date="2022-02" db="EMBL/GenBank/DDBJ databases">
        <title>Corynebacterium sp. from urogenital microbiome.</title>
        <authorList>
            <person name="Cappelli E.A."/>
            <person name="Ribeiro T.G."/>
            <person name="Peixe L."/>
        </authorList>
    </citation>
    <scope>NUCLEOTIDE SEQUENCE</scope>
    <source>
        <strain evidence="13">C8Ua_174</strain>
    </source>
</reference>
<dbReference type="EMBL" id="JAKMUT010000008">
    <property type="protein sequence ID" value="MCZ9290312.1"/>
    <property type="molecule type" value="Genomic_DNA"/>
</dbReference>
<evidence type="ECO:0000256" key="7">
    <source>
        <dbReference type="ARBA" id="ARBA00051231"/>
    </source>
</evidence>
<accession>A0A9X3LLR8</accession>
<dbReference type="GO" id="GO:0004739">
    <property type="term" value="F:pyruvate dehydrogenase (acetyl-transferring) activity"/>
    <property type="evidence" value="ECO:0007669"/>
    <property type="project" value="UniProtKB-EC"/>
</dbReference>
<feature type="domain" description="Pyruvate dehydrogenase E1 component middle" evidence="11">
    <location>
        <begin position="501"/>
        <end position="730"/>
    </location>
</feature>
<dbReference type="InterPro" id="IPR005474">
    <property type="entry name" value="Transketolase_N"/>
</dbReference>
<keyword evidence="9" id="KW-0460">Magnesium</keyword>
<comment type="cofactor">
    <cofactor evidence="1 8">
        <name>thiamine diphosphate</name>
        <dbReference type="ChEBI" id="CHEBI:58937"/>
    </cofactor>
</comment>
<feature type="domain" description="Transketolase-like C-terminal" evidence="12">
    <location>
        <begin position="746"/>
        <end position="879"/>
    </location>
</feature>
<feature type="binding site" evidence="9">
    <location>
        <position position="254"/>
    </location>
    <ligand>
        <name>Mg(2+)</name>
        <dbReference type="ChEBI" id="CHEBI:18420"/>
    </ligand>
</feature>
<dbReference type="InterPro" id="IPR035807">
    <property type="entry name" value="PDC_E1_N"/>
</dbReference>
<evidence type="ECO:0000256" key="1">
    <source>
        <dbReference type="ARBA" id="ARBA00001964"/>
    </source>
</evidence>
<evidence type="ECO:0000256" key="4">
    <source>
        <dbReference type="ARBA" id="ARBA00023002"/>
    </source>
</evidence>
<dbReference type="InterPro" id="IPR004660">
    <property type="entry name" value="PDH_E1"/>
</dbReference>
<dbReference type="Gene3D" id="3.40.50.970">
    <property type="match status" value="2"/>
</dbReference>
<feature type="binding site" evidence="9">
    <location>
        <position position="284"/>
    </location>
    <ligand>
        <name>Mg(2+)</name>
        <dbReference type="ChEBI" id="CHEBI:18420"/>
    </ligand>
</feature>
<dbReference type="InterPro" id="IPR051157">
    <property type="entry name" value="PDH/Transketolase"/>
</dbReference>
<dbReference type="Proteomes" id="UP001146469">
    <property type="component" value="Unassembled WGS sequence"/>
</dbReference>
<feature type="binding site" evidence="9">
    <location>
        <position position="286"/>
    </location>
    <ligand>
        <name>Mg(2+)</name>
        <dbReference type="ChEBI" id="CHEBI:18420"/>
    </ligand>
</feature>
<evidence type="ECO:0000313" key="14">
    <source>
        <dbReference type="Proteomes" id="UP001146469"/>
    </source>
</evidence>